<feature type="region of interest" description="Disordered" evidence="1">
    <location>
        <begin position="129"/>
        <end position="226"/>
    </location>
</feature>
<dbReference type="Pfam" id="PF03101">
    <property type="entry name" value="FAR1"/>
    <property type="match status" value="1"/>
</dbReference>
<organism evidence="3">
    <name type="scientific">Fagus sylvatica</name>
    <name type="common">Beechnut</name>
    <dbReference type="NCBI Taxonomy" id="28930"/>
    <lineage>
        <taxon>Eukaryota</taxon>
        <taxon>Viridiplantae</taxon>
        <taxon>Streptophyta</taxon>
        <taxon>Embryophyta</taxon>
        <taxon>Tracheophyta</taxon>
        <taxon>Spermatophyta</taxon>
        <taxon>Magnoliopsida</taxon>
        <taxon>eudicotyledons</taxon>
        <taxon>Gunneridae</taxon>
        <taxon>Pentapetalae</taxon>
        <taxon>rosids</taxon>
        <taxon>fabids</taxon>
        <taxon>Fagales</taxon>
        <taxon>Fagaceae</taxon>
        <taxon>Fagus</taxon>
    </lineage>
</organism>
<evidence type="ECO:0000259" key="2">
    <source>
        <dbReference type="Pfam" id="PF03101"/>
    </source>
</evidence>
<reference evidence="3" key="1">
    <citation type="submission" date="2018-02" db="EMBL/GenBank/DDBJ databases">
        <authorList>
            <person name="Cohen D.B."/>
            <person name="Kent A.D."/>
        </authorList>
    </citation>
    <scope>NUCLEOTIDE SEQUENCE</scope>
</reference>
<sequence>MSPRNDVGASNTGGSQRWSRIVVADIGGDAIGEEADVDVPLDEEMAAIFILPNPGHSHSLFPMPLLELEALCIARHGRDVVLYSSELRAENAITSSQEHILKKLKKHGVVLRKLAKRSRNIEEWVYDTSDSVPPIHGQTDPNDGVKVEVEGEGEDNDDDDCEDASDGSTKTYVQVTSVHDSTTHPMTKKRERTNNADDDSSTTPRKKQHEKECEPHVIVGGLHTSGPPAIEEDELTNIEVLCQSHGFWGTDTVSLATLERALGAQDVLVDASFKTKFVLFLLATVLYLTTNLNIPMGYLHVIKDIGQGNGKDDGAGPSSSTPKLTDVMASLQAITSSQEHILKKLKKHGVVLGKLAKRLQNIEEWEEWYKKYSLLMGFGVQREDKRMIRNEEVIMQKWVCSREGFKRKSNEEPGSQRQERSITRCGCEAFLRVKLDNHSKTWVVRDLKPAHNHDTTDTYQIFFIPSYRSLSEGEKAQATSVHDTTTHPMTKKHGRTNNADDDSSISPKKKHHEEEYGPHVIVGGDKVKILFYDKVMVGLKVILLSQRPPIQVGVWTKRTVMSLQRHLKKQGSYKNAHVNLSILASSLNEFLLRNDDDHPGKNEKNAKEEKIKYVVKNDGM</sequence>
<feature type="domain" description="FAR1" evidence="2">
    <location>
        <begin position="367"/>
        <end position="455"/>
    </location>
</feature>
<evidence type="ECO:0000256" key="1">
    <source>
        <dbReference type="SAM" id="MobiDB-lite"/>
    </source>
</evidence>
<gene>
    <name evidence="3" type="ORF">FSB_LOCUS47234</name>
</gene>
<feature type="compositionally biased region" description="Acidic residues" evidence="1">
    <location>
        <begin position="150"/>
        <end position="165"/>
    </location>
</feature>
<dbReference type="EMBL" id="OIVN01004802">
    <property type="protein sequence ID" value="SPD19352.1"/>
    <property type="molecule type" value="Genomic_DNA"/>
</dbReference>
<accession>A0A2N9I3U5</accession>
<dbReference type="InterPro" id="IPR004330">
    <property type="entry name" value="FAR1_DNA_bnd_dom"/>
</dbReference>
<feature type="compositionally biased region" description="Polar residues" evidence="1">
    <location>
        <begin position="477"/>
        <end position="488"/>
    </location>
</feature>
<feature type="region of interest" description="Disordered" evidence="1">
    <location>
        <begin position="474"/>
        <end position="514"/>
    </location>
</feature>
<dbReference type="AlphaFoldDB" id="A0A2N9I3U5"/>
<dbReference type="PANTHER" id="PTHR47718">
    <property type="entry name" value="OS01G0519700 PROTEIN"/>
    <property type="match status" value="1"/>
</dbReference>
<proteinExistence type="predicted"/>
<protein>
    <recommendedName>
        <fullName evidence="2">FAR1 domain-containing protein</fullName>
    </recommendedName>
</protein>
<name>A0A2N9I3U5_FAGSY</name>
<evidence type="ECO:0000313" key="3">
    <source>
        <dbReference type="EMBL" id="SPD19352.1"/>
    </source>
</evidence>
<feature type="compositionally biased region" description="Polar residues" evidence="1">
    <location>
        <begin position="168"/>
        <end position="185"/>
    </location>
</feature>